<gene>
    <name evidence="2" type="ORF">NDU88_003592</name>
</gene>
<dbReference type="Proteomes" id="UP001066276">
    <property type="component" value="Chromosome 4_1"/>
</dbReference>
<evidence type="ECO:0000256" key="1">
    <source>
        <dbReference type="SAM" id="MobiDB-lite"/>
    </source>
</evidence>
<protein>
    <submittedName>
        <fullName evidence="2">Uncharacterized protein</fullName>
    </submittedName>
</protein>
<organism evidence="2 3">
    <name type="scientific">Pleurodeles waltl</name>
    <name type="common">Iberian ribbed newt</name>
    <dbReference type="NCBI Taxonomy" id="8319"/>
    <lineage>
        <taxon>Eukaryota</taxon>
        <taxon>Metazoa</taxon>
        <taxon>Chordata</taxon>
        <taxon>Craniata</taxon>
        <taxon>Vertebrata</taxon>
        <taxon>Euteleostomi</taxon>
        <taxon>Amphibia</taxon>
        <taxon>Batrachia</taxon>
        <taxon>Caudata</taxon>
        <taxon>Salamandroidea</taxon>
        <taxon>Salamandridae</taxon>
        <taxon>Pleurodelinae</taxon>
        <taxon>Pleurodeles</taxon>
    </lineage>
</organism>
<feature type="compositionally biased region" description="Basic and acidic residues" evidence="1">
    <location>
        <begin position="11"/>
        <end position="50"/>
    </location>
</feature>
<comment type="caution">
    <text evidence="2">The sequence shown here is derived from an EMBL/GenBank/DDBJ whole genome shotgun (WGS) entry which is preliminary data.</text>
</comment>
<keyword evidence="3" id="KW-1185">Reference proteome</keyword>
<proteinExistence type="predicted"/>
<feature type="region of interest" description="Disordered" evidence="1">
    <location>
        <begin position="1"/>
        <end position="113"/>
    </location>
</feature>
<name>A0AAV7T5X0_PLEWA</name>
<evidence type="ECO:0000313" key="2">
    <source>
        <dbReference type="EMBL" id="KAJ1171734.1"/>
    </source>
</evidence>
<feature type="compositionally biased region" description="Basic and acidic residues" evidence="1">
    <location>
        <begin position="61"/>
        <end position="75"/>
    </location>
</feature>
<dbReference type="AlphaFoldDB" id="A0AAV7T5X0"/>
<evidence type="ECO:0000313" key="3">
    <source>
        <dbReference type="Proteomes" id="UP001066276"/>
    </source>
</evidence>
<accession>A0AAV7T5X0</accession>
<sequence length="113" mass="12504">MTGGIPYRPDVVTERKKKERTCARVLAESERKKPQEEEEDAAYRETERECPGGTGYAQNGNEEKAQVNSDAEKSLQRRAQGRPVTGENSKPQCEDSGARDVASSGTCPHSELY</sequence>
<reference evidence="2" key="1">
    <citation type="journal article" date="2022" name="bioRxiv">
        <title>Sequencing and chromosome-scale assembly of the giantPleurodeles waltlgenome.</title>
        <authorList>
            <person name="Brown T."/>
            <person name="Elewa A."/>
            <person name="Iarovenko S."/>
            <person name="Subramanian E."/>
            <person name="Araus A.J."/>
            <person name="Petzold A."/>
            <person name="Susuki M."/>
            <person name="Suzuki K.-i.T."/>
            <person name="Hayashi T."/>
            <person name="Toyoda A."/>
            <person name="Oliveira C."/>
            <person name="Osipova E."/>
            <person name="Leigh N.D."/>
            <person name="Simon A."/>
            <person name="Yun M.H."/>
        </authorList>
    </citation>
    <scope>NUCLEOTIDE SEQUENCE</scope>
    <source>
        <strain evidence="2">20211129_DDA</strain>
        <tissue evidence="2">Liver</tissue>
    </source>
</reference>
<dbReference type="EMBL" id="JANPWB010000007">
    <property type="protein sequence ID" value="KAJ1171734.1"/>
    <property type="molecule type" value="Genomic_DNA"/>
</dbReference>